<reference evidence="2" key="1">
    <citation type="journal article" date="2022" name="IScience">
        <title>Evolution of zygomycete secretomes and the origins of terrestrial fungal ecologies.</title>
        <authorList>
            <person name="Chang Y."/>
            <person name="Wang Y."/>
            <person name="Mondo S."/>
            <person name="Ahrendt S."/>
            <person name="Andreopoulos W."/>
            <person name="Barry K."/>
            <person name="Beard J."/>
            <person name="Benny G.L."/>
            <person name="Blankenship S."/>
            <person name="Bonito G."/>
            <person name="Cuomo C."/>
            <person name="Desiro A."/>
            <person name="Gervers K.A."/>
            <person name="Hundley H."/>
            <person name="Kuo A."/>
            <person name="LaButti K."/>
            <person name="Lang B.F."/>
            <person name="Lipzen A."/>
            <person name="O'Donnell K."/>
            <person name="Pangilinan J."/>
            <person name="Reynolds N."/>
            <person name="Sandor L."/>
            <person name="Smith M.E."/>
            <person name="Tsang A."/>
            <person name="Grigoriev I.V."/>
            <person name="Stajich J.E."/>
            <person name="Spatafora J.W."/>
        </authorList>
    </citation>
    <scope>NUCLEOTIDE SEQUENCE</scope>
    <source>
        <strain evidence="2">RSA 2281</strain>
    </source>
</reference>
<protein>
    <recommendedName>
        <fullName evidence="1">F-box domain-containing protein</fullName>
    </recommendedName>
</protein>
<dbReference type="Proteomes" id="UP001209540">
    <property type="component" value="Unassembled WGS sequence"/>
</dbReference>
<dbReference type="InterPro" id="IPR036047">
    <property type="entry name" value="F-box-like_dom_sf"/>
</dbReference>
<dbReference type="AlphaFoldDB" id="A0AAD5K6J9"/>
<dbReference type="SMART" id="SM00256">
    <property type="entry name" value="FBOX"/>
    <property type="match status" value="1"/>
</dbReference>
<feature type="domain" description="F-box" evidence="1">
    <location>
        <begin position="68"/>
        <end position="115"/>
    </location>
</feature>
<name>A0AAD5K6J9_9FUNG</name>
<dbReference type="InterPro" id="IPR032675">
    <property type="entry name" value="LRR_dom_sf"/>
</dbReference>
<proteinExistence type="predicted"/>
<dbReference type="SMART" id="SM00367">
    <property type="entry name" value="LRR_CC"/>
    <property type="match status" value="4"/>
</dbReference>
<dbReference type="GO" id="GO:0019005">
    <property type="term" value="C:SCF ubiquitin ligase complex"/>
    <property type="evidence" value="ECO:0007669"/>
    <property type="project" value="TreeGrafter"/>
</dbReference>
<dbReference type="EMBL" id="JAIXMP010000020">
    <property type="protein sequence ID" value="KAI9257229.1"/>
    <property type="molecule type" value="Genomic_DNA"/>
</dbReference>
<dbReference type="SUPFAM" id="SSF52047">
    <property type="entry name" value="RNI-like"/>
    <property type="match status" value="1"/>
</dbReference>
<organism evidence="2 3">
    <name type="scientific">Phascolomyces articulosus</name>
    <dbReference type="NCBI Taxonomy" id="60185"/>
    <lineage>
        <taxon>Eukaryota</taxon>
        <taxon>Fungi</taxon>
        <taxon>Fungi incertae sedis</taxon>
        <taxon>Mucoromycota</taxon>
        <taxon>Mucoromycotina</taxon>
        <taxon>Mucoromycetes</taxon>
        <taxon>Mucorales</taxon>
        <taxon>Lichtheimiaceae</taxon>
        <taxon>Phascolomyces</taxon>
    </lineage>
</organism>
<dbReference type="InterPro" id="IPR001810">
    <property type="entry name" value="F-box_dom"/>
</dbReference>
<reference evidence="2" key="2">
    <citation type="submission" date="2023-02" db="EMBL/GenBank/DDBJ databases">
        <authorList>
            <consortium name="DOE Joint Genome Institute"/>
            <person name="Mondo S.J."/>
            <person name="Chang Y."/>
            <person name="Wang Y."/>
            <person name="Ahrendt S."/>
            <person name="Andreopoulos W."/>
            <person name="Barry K."/>
            <person name="Beard J."/>
            <person name="Benny G.L."/>
            <person name="Blankenship S."/>
            <person name="Bonito G."/>
            <person name="Cuomo C."/>
            <person name="Desiro A."/>
            <person name="Gervers K.A."/>
            <person name="Hundley H."/>
            <person name="Kuo A."/>
            <person name="LaButti K."/>
            <person name="Lang B.F."/>
            <person name="Lipzen A."/>
            <person name="O'Donnell K."/>
            <person name="Pangilinan J."/>
            <person name="Reynolds N."/>
            <person name="Sandor L."/>
            <person name="Smith M.W."/>
            <person name="Tsang A."/>
            <person name="Grigoriev I.V."/>
            <person name="Stajich J.E."/>
            <person name="Spatafora J.W."/>
        </authorList>
    </citation>
    <scope>NUCLEOTIDE SEQUENCE</scope>
    <source>
        <strain evidence="2">RSA 2281</strain>
    </source>
</reference>
<dbReference type="Gene3D" id="3.80.10.10">
    <property type="entry name" value="Ribonuclease Inhibitor"/>
    <property type="match status" value="2"/>
</dbReference>
<dbReference type="PANTHER" id="PTHR13318">
    <property type="entry name" value="PARTNER OF PAIRED, ISOFORM B-RELATED"/>
    <property type="match status" value="1"/>
</dbReference>
<evidence type="ECO:0000313" key="2">
    <source>
        <dbReference type="EMBL" id="KAI9257229.1"/>
    </source>
</evidence>
<dbReference type="PROSITE" id="PS50181">
    <property type="entry name" value="FBOX"/>
    <property type="match status" value="1"/>
</dbReference>
<gene>
    <name evidence="2" type="ORF">BDA99DRAFT_561721</name>
</gene>
<evidence type="ECO:0000259" key="1">
    <source>
        <dbReference type="PROSITE" id="PS50181"/>
    </source>
</evidence>
<dbReference type="SUPFAM" id="SSF81383">
    <property type="entry name" value="F-box domain"/>
    <property type="match status" value="1"/>
</dbReference>
<dbReference type="GO" id="GO:0031146">
    <property type="term" value="P:SCF-dependent proteasomal ubiquitin-dependent protein catabolic process"/>
    <property type="evidence" value="ECO:0007669"/>
    <property type="project" value="TreeGrafter"/>
</dbReference>
<accession>A0AAD5K6J9</accession>
<comment type="caution">
    <text evidence="2">The sequence shown here is derived from an EMBL/GenBank/DDBJ whole genome shotgun (WGS) entry which is preliminary data.</text>
</comment>
<dbReference type="Pfam" id="PF12937">
    <property type="entry name" value="F-box-like"/>
    <property type="match status" value="1"/>
</dbReference>
<keyword evidence="3" id="KW-1185">Reference proteome</keyword>
<dbReference type="InterPro" id="IPR006553">
    <property type="entry name" value="Leu-rich_rpt_Cys-con_subtyp"/>
</dbReference>
<sequence>MSSLVARHRDSNVVVPPEITQEIKELTQMVTLSTTLSHENFDSTCSSFRLLNIHQDTSADNNNKVVEFPFFSGLPLEIHLRILQCLPLSDLVRCMRINSIWRIMIVKNSDLWRNIELTEPKILPNALQHYFQLANRRLHRVCLKEYTCAWTLQCLTKECDTLHTLDLSGSQFVLSQTFAKYFCHLRLHSLILTRSRVDIATAMAIACLCPTLKYLNLAHCFFSGELQNSDRLEPDFQQGHLLCVEHMDMGTCRLDTIDISGVHRMSIHSFIWILCRCPTLQNLRAYGFAVTLSAFLRACFIYCPELLVVKYSPARETAVITHPTINPRSILIRGRDLYSMNTSKLTSLVLHGTVINKPLMEFVIDQCYQTIELLQLSKNWMLQNDTLYYLAKRKPPRLSSLILSSCANFQADALIALVRACPRIQSLRLSRAAAAVTDVSLYAILGALPHLKYLNIAHCPRLSMESLEYLQGFARVKRIHIVI</sequence>
<evidence type="ECO:0000313" key="3">
    <source>
        <dbReference type="Proteomes" id="UP001209540"/>
    </source>
</evidence>